<organism evidence="7 8">
    <name type="scientific">Geotalea uraniireducens</name>
    <dbReference type="NCBI Taxonomy" id="351604"/>
    <lineage>
        <taxon>Bacteria</taxon>
        <taxon>Pseudomonadati</taxon>
        <taxon>Thermodesulfobacteriota</taxon>
        <taxon>Desulfuromonadia</taxon>
        <taxon>Geobacterales</taxon>
        <taxon>Geobacteraceae</taxon>
        <taxon>Geotalea</taxon>
    </lineage>
</organism>
<dbReference type="Proteomes" id="UP001317705">
    <property type="component" value="Chromosome"/>
</dbReference>
<dbReference type="InterPro" id="IPR029061">
    <property type="entry name" value="THDP-binding"/>
</dbReference>
<feature type="domain" description="Thiamine pyrophosphate enzyme TPP-binding" evidence="5">
    <location>
        <begin position="389"/>
        <end position="535"/>
    </location>
</feature>
<dbReference type="Gene3D" id="3.40.50.970">
    <property type="match status" value="2"/>
</dbReference>
<evidence type="ECO:0000259" key="5">
    <source>
        <dbReference type="Pfam" id="PF02775"/>
    </source>
</evidence>
<dbReference type="InterPro" id="IPR012000">
    <property type="entry name" value="Thiamin_PyroP_enz_cen_dom"/>
</dbReference>
<evidence type="ECO:0000259" key="4">
    <source>
        <dbReference type="Pfam" id="PF00205"/>
    </source>
</evidence>
<dbReference type="EMBL" id="AP027151">
    <property type="protein sequence ID" value="BDV42183.1"/>
    <property type="molecule type" value="Genomic_DNA"/>
</dbReference>
<dbReference type="RefSeq" id="WP_282002478.1">
    <property type="nucleotide sequence ID" value="NZ_AP027151.1"/>
</dbReference>
<name>A0ABM8EIF4_9BACT</name>
<dbReference type="InterPro" id="IPR012001">
    <property type="entry name" value="Thiamin_PyroP_enz_TPP-bd_dom"/>
</dbReference>
<feature type="domain" description="Thiamine pyrophosphate enzyme N-terminal TPP-binding" evidence="6">
    <location>
        <begin position="1"/>
        <end position="111"/>
    </location>
</feature>
<protein>
    <submittedName>
        <fullName evidence="7">Acetolactate synthase</fullName>
    </submittedName>
</protein>
<evidence type="ECO:0000256" key="1">
    <source>
        <dbReference type="ARBA" id="ARBA00007812"/>
    </source>
</evidence>
<dbReference type="SUPFAM" id="SSF52467">
    <property type="entry name" value="DHS-like NAD/FAD-binding domain"/>
    <property type="match status" value="1"/>
</dbReference>
<accession>A0ABM8EIF4</accession>
<evidence type="ECO:0000256" key="3">
    <source>
        <dbReference type="RuleBase" id="RU362132"/>
    </source>
</evidence>
<feature type="domain" description="Thiamine pyrophosphate enzyme central" evidence="4">
    <location>
        <begin position="201"/>
        <end position="334"/>
    </location>
</feature>
<dbReference type="Pfam" id="PF00205">
    <property type="entry name" value="TPP_enzyme_M"/>
    <property type="match status" value="1"/>
</dbReference>
<evidence type="ECO:0000313" key="8">
    <source>
        <dbReference type="Proteomes" id="UP001317705"/>
    </source>
</evidence>
<dbReference type="Pfam" id="PF02776">
    <property type="entry name" value="TPP_enzyme_N"/>
    <property type="match status" value="1"/>
</dbReference>
<dbReference type="InterPro" id="IPR045229">
    <property type="entry name" value="TPP_enz"/>
</dbReference>
<proteinExistence type="inferred from homology"/>
<keyword evidence="8" id="KW-1185">Reference proteome</keyword>
<dbReference type="Gene3D" id="3.40.50.1220">
    <property type="entry name" value="TPP-binding domain"/>
    <property type="match status" value="1"/>
</dbReference>
<gene>
    <name evidence="7" type="primary">ilvB_1</name>
    <name evidence="7" type="ORF">GURASL_11060</name>
</gene>
<dbReference type="CDD" id="cd07035">
    <property type="entry name" value="TPP_PYR_POX_like"/>
    <property type="match status" value="1"/>
</dbReference>
<dbReference type="Pfam" id="PF02775">
    <property type="entry name" value="TPP_enzyme_C"/>
    <property type="match status" value="1"/>
</dbReference>
<keyword evidence="2 3" id="KW-0786">Thiamine pyrophosphate</keyword>
<evidence type="ECO:0000256" key="2">
    <source>
        <dbReference type="ARBA" id="ARBA00023052"/>
    </source>
</evidence>
<comment type="similarity">
    <text evidence="1 3">Belongs to the TPP enzyme family.</text>
</comment>
<dbReference type="SUPFAM" id="SSF52518">
    <property type="entry name" value="Thiamin diphosphate-binding fold (THDP-binding)"/>
    <property type="match status" value="2"/>
</dbReference>
<dbReference type="PANTHER" id="PTHR18968:SF13">
    <property type="entry name" value="ACETOLACTATE SYNTHASE CATALYTIC SUBUNIT, MITOCHONDRIAL"/>
    <property type="match status" value="1"/>
</dbReference>
<dbReference type="InterPro" id="IPR011766">
    <property type="entry name" value="TPP_enzyme_TPP-bd"/>
</dbReference>
<evidence type="ECO:0000313" key="7">
    <source>
        <dbReference type="EMBL" id="BDV42183.1"/>
    </source>
</evidence>
<sequence length="551" mass="60160">MNVAQSMVKMLESIGVDAVFSGSGQGSGDMLFAFAESEKIRTIMVRHEQAASFMAYGYAMFSGKLGVCNAQGGPGSFNFFSGVGMAYSGAYPMLSIASYAPRKWRGKGDLGEVTGLNRTPNSQAMFSATTKKTYLIERPEQVCDLFEEAVNLACEGRPGPVHIDIPYDVAAMETTWHRDISLNVKPVTPLDKDVELFAEYLAQALAAKKKVVAYFGFGCVLSNAGPELRAFVERFQLPFITTMDAKGIIPDNHPLSVGMPGTCGDPGARQALKEADVVLAVGNSFAKWQAWKFQEDIFDNKVLMQINIDPHEIGKVFKNDFSMVADVKPAITKLTAALASRITVREQARPVIDRHCLQPIPYEGNKVHPGQLAREIGRLVPDRAIVLGDAGAHMIWLAAHMQLNGGQTYKNPGSFGPMASHTNAAIGAQLAAPDRRVIVGCGDGCYQMAGFELMTAVQNRIPIIWIIFNNSEFNIIKLFNLVAHGKEVFNHLLGPDFAEYARLCGANGFLVENIGQFEPAFKEALASDRPSVINVVIDEECVMPFKLYDQE</sequence>
<evidence type="ECO:0000259" key="6">
    <source>
        <dbReference type="Pfam" id="PF02776"/>
    </source>
</evidence>
<dbReference type="PANTHER" id="PTHR18968">
    <property type="entry name" value="THIAMINE PYROPHOSPHATE ENZYMES"/>
    <property type="match status" value="1"/>
</dbReference>
<reference evidence="7 8" key="1">
    <citation type="submission" date="2022-12" db="EMBL/GenBank/DDBJ databases">
        <title>Polyphasic characterization of Geotalea uranireducens NIT-SL11 newly isolated from a complex of sewage sludge and microbially reduced graphene oxide.</title>
        <authorList>
            <person name="Xie L."/>
            <person name="Yoshida N."/>
            <person name="Meng L."/>
        </authorList>
    </citation>
    <scope>NUCLEOTIDE SEQUENCE [LARGE SCALE GENOMIC DNA]</scope>
    <source>
        <strain evidence="7 8">NIT-SL11</strain>
    </source>
</reference>
<dbReference type="InterPro" id="IPR029035">
    <property type="entry name" value="DHS-like_NAD/FAD-binding_dom"/>
</dbReference>